<comment type="caution">
    <text evidence="1">The sequence shown here is derived from an EMBL/GenBank/DDBJ whole genome shotgun (WGS) entry which is preliminary data.</text>
</comment>
<proteinExistence type="predicted"/>
<reference evidence="1" key="1">
    <citation type="submission" date="2020-01" db="EMBL/GenBank/DDBJ databases">
        <title>Insect and environment-associated Actinomycetes.</title>
        <authorList>
            <person name="Currrie C."/>
            <person name="Chevrette M."/>
            <person name="Carlson C."/>
            <person name="Stubbendieck R."/>
            <person name="Wendt-Pienkowski E."/>
        </authorList>
    </citation>
    <scope>NUCLEOTIDE SEQUENCE</scope>
    <source>
        <strain evidence="1">SID7499</strain>
    </source>
</reference>
<accession>A0A6G3X899</accession>
<protein>
    <submittedName>
        <fullName evidence="1">B12-binding domain-containing radical SAM protein</fullName>
    </submittedName>
</protein>
<gene>
    <name evidence="1" type="ORF">G3M58_46485</name>
</gene>
<dbReference type="EMBL" id="JAAGMN010004878">
    <property type="protein sequence ID" value="NEE13893.1"/>
    <property type="molecule type" value="Genomic_DNA"/>
</dbReference>
<sequence length="84" mass="9407">MARKLSLALELYADANGAVDQRYIDQMRDQDTEPVPVDPTLPRFTLVVGPSPFTMPRGWEFFLTSPYEGATYISTVLHNAGYPV</sequence>
<organism evidence="1">
    <name type="scientific">Streptomyces sp. SID7499</name>
    <dbReference type="NCBI Taxonomy" id="2706086"/>
    <lineage>
        <taxon>Bacteria</taxon>
        <taxon>Bacillati</taxon>
        <taxon>Actinomycetota</taxon>
        <taxon>Actinomycetes</taxon>
        <taxon>Kitasatosporales</taxon>
        <taxon>Streptomycetaceae</taxon>
        <taxon>Streptomyces</taxon>
    </lineage>
</organism>
<name>A0A6G3X899_9ACTN</name>
<evidence type="ECO:0000313" key="1">
    <source>
        <dbReference type="EMBL" id="NEE13893.1"/>
    </source>
</evidence>
<dbReference type="AlphaFoldDB" id="A0A6G3X899"/>
<feature type="non-terminal residue" evidence="1">
    <location>
        <position position="84"/>
    </location>
</feature>